<organism evidence="1 2">
    <name type="scientific">Racocetra persica</name>
    <dbReference type="NCBI Taxonomy" id="160502"/>
    <lineage>
        <taxon>Eukaryota</taxon>
        <taxon>Fungi</taxon>
        <taxon>Fungi incertae sedis</taxon>
        <taxon>Mucoromycota</taxon>
        <taxon>Glomeromycotina</taxon>
        <taxon>Glomeromycetes</taxon>
        <taxon>Diversisporales</taxon>
        <taxon>Gigasporaceae</taxon>
        <taxon>Racocetra</taxon>
    </lineage>
</organism>
<dbReference type="EMBL" id="CAJVQC010010287">
    <property type="protein sequence ID" value="CAG8614754.1"/>
    <property type="molecule type" value="Genomic_DNA"/>
</dbReference>
<evidence type="ECO:0000313" key="1">
    <source>
        <dbReference type="EMBL" id="CAG8614754.1"/>
    </source>
</evidence>
<reference evidence="1" key="1">
    <citation type="submission" date="2021-06" db="EMBL/GenBank/DDBJ databases">
        <authorList>
            <person name="Kallberg Y."/>
            <person name="Tangrot J."/>
            <person name="Rosling A."/>
        </authorList>
    </citation>
    <scope>NUCLEOTIDE SEQUENCE</scope>
    <source>
        <strain evidence="1">MA461A</strain>
    </source>
</reference>
<name>A0ACA9MWY0_9GLOM</name>
<protein>
    <submittedName>
        <fullName evidence="1">21750_t:CDS:1</fullName>
    </submittedName>
</protein>
<accession>A0ACA9MWY0</accession>
<comment type="caution">
    <text evidence="1">The sequence shown here is derived from an EMBL/GenBank/DDBJ whole genome shotgun (WGS) entry which is preliminary data.</text>
</comment>
<proteinExistence type="predicted"/>
<gene>
    <name evidence="1" type="ORF">RPERSI_LOCUS6453</name>
</gene>
<keyword evidence="2" id="KW-1185">Reference proteome</keyword>
<evidence type="ECO:0000313" key="2">
    <source>
        <dbReference type="Proteomes" id="UP000789920"/>
    </source>
</evidence>
<sequence length="209" mass="23866">MFAKFGQIQTPNETFQTIWWKYFFSINDPPQIITTDDIIFFSGKYIIENSEQCLTVSYASILGTNHESNITNIFNIPSCVPHFTSTANVKMQMTAFYHSQSTRFEKYLGPLGSYIKLSHNYLISGLIKFLASGKIMIEATDVDHLKTLNMNNNIFESSPSTMSNTKSIINIISNDIEFSVKPDTSTTYKDIQESQKKNNQITKIKRLLI</sequence>
<dbReference type="Proteomes" id="UP000789920">
    <property type="component" value="Unassembled WGS sequence"/>
</dbReference>